<reference evidence="3 4" key="1">
    <citation type="submission" date="2023-03" db="EMBL/GenBank/DDBJ databases">
        <title>YIM 133296 draft genome.</title>
        <authorList>
            <person name="Xiong L."/>
        </authorList>
    </citation>
    <scope>NUCLEOTIDE SEQUENCE [LARGE SCALE GENOMIC DNA]</scope>
    <source>
        <strain evidence="3 4">YIM 133296</strain>
    </source>
</reference>
<organism evidence="3 4">
    <name type="scientific">Luteipulveratus flavus</name>
    <dbReference type="NCBI Taxonomy" id="3031728"/>
    <lineage>
        <taxon>Bacteria</taxon>
        <taxon>Bacillati</taxon>
        <taxon>Actinomycetota</taxon>
        <taxon>Actinomycetes</taxon>
        <taxon>Micrococcales</taxon>
        <taxon>Dermacoccaceae</taxon>
        <taxon>Luteipulveratus</taxon>
    </lineage>
</organism>
<feature type="transmembrane region" description="Helical" evidence="2">
    <location>
        <begin position="47"/>
        <end position="66"/>
    </location>
</feature>
<feature type="region of interest" description="Disordered" evidence="1">
    <location>
        <begin position="173"/>
        <end position="248"/>
    </location>
</feature>
<protein>
    <recommendedName>
        <fullName evidence="5">Cell division protein FtsL</fullName>
    </recommendedName>
</protein>
<evidence type="ECO:0000313" key="3">
    <source>
        <dbReference type="EMBL" id="MDF8264237.1"/>
    </source>
</evidence>
<feature type="region of interest" description="Disordered" evidence="1">
    <location>
        <begin position="1"/>
        <end position="22"/>
    </location>
</feature>
<name>A0ABT6C7E8_9MICO</name>
<sequence length="248" mass="25595">MSQMTAPVTTQRAARLPARRPAARAAAPVRARLRVVTGEEVRHSHTGFGVVCALLMAVGLLAVLLLNTARAEQSFALGNLQQTSDRLSDNEEQLRTDLANVQAPQQLALKAQEMGMVPATEVAYVRTSDKKVLGVATRAPGAGAFTVGTLPNTPASTVAGRAVTAAEQDIVIVKPTPPQPPTTAPTQQSGQPTVKQSPAAGGAASPTAPTTRTSPARPAVKQQDAGRSTGGRPATSTPTTGTRTTTTR</sequence>
<keyword evidence="4" id="KW-1185">Reference proteome</keyword>
<keyword evidence="2" id="KW-0812">Transmembrane</keyword>
<evidence type="ECO:0008006" key="5">
    <source>
        <dbReference type="Google" id="ProtNLM"/>
    </source>
</evidence>
<dbReference type="RefSeq" id="WP_275239042.1">
    <property type="nucleotide sequence ID" value="NZ_JARFJC010000031.1"/>
</dbReference>
<gene>
    <name evidence="3" type="ORF">P4R38_08290</name>
</gene>
<evidence type="ECO:0000313" key="4">
    <source>
        <dbReference type="Proteomes" id="UP001528912"/>
    </source>
</evidence>
<keyword evidence="2" id="KW-1133">Transmembrane helix</keyword>
<feature type="compositionally biased region" description="Low complexity" evidence="1">
    <location>
        <begin position="230"/>
        <end position="248"/>
    </location>
</feature>
<feature type="compositionally biased region" description="Low complexity" evidence="1">
    <location>
        <begin position="184"/>
        <end position="219"/>
    </location>
</feature>
<accession>A0ABT6C7E8</accession>
<evidence type="ECO:0000256" key="1">
    <source>
        <dbReference type="SAM" id="MobiDB-lite"/>
    </source>
</evidence>
<comment type="caution">
    <text evidence="3">The sequence shown here is derived from an EMBL/GenBank/DDBJ whole genome shotgun (WGS) entry which is preliminary data.</text>
</comment>
<dbReference type="EMBL" id="JAROAV010000027">
    <property type="protein sequence ID" value="MDF8264237.1"/>
    <property type="molecule type" value="Genomic_DNA"/>
</dbReference>
<proteinExistence type="predicted"/>
<feature type="compositionally biased region" description="Polar residues" evidence="1">
    <location>
        <begin position="1"/>
        <end position="11"/>
    </location>
</feature>
<keyword evidence="2" id="KW-0472">Membrane</keyword>
<evidence type="ECO:0000256" key="2">
    <source>
        <dbReference type="SAM" id="Phobius"/>
    </source>
</evidence>
<dbReference type="Proteomes" id="UP001528912">
    <property type="component" value="Unassembled WGS sequence"/>
</dbReference>